<keyword evidence="2" id="KW-1133">Transmembrane helix</keyword>
<feature type="compositionally biased region" description="Acidic residues" evidence="1">
    <location>
        <begin position="286"/>
        <end position="298"/>
    </location>
</feature>
<feature type="region of interest" description="Disordered" evidence="1">
    <location>
        <begin position="279"/>
        <end position="305"/>
    </location>
</feature>
<dbReference type="EMBL" id="JADNYM010000004">
    <property type="protein sequence ID" value="MBG0738475.1"/>
    <property type="molecule type" value="Genomic_DNA"/>
</dbReference>
<dbReference type="Gene3D" id="2.60.120.260">
    <property type="entry name" value="Galactose-binding domain-like"/>
    <property type="match status" value="1"/>
</dbReference>
<reference evidence="3 4" key="1">
    <citation type="submission" date="2020-11" db="EMBL/GenBank/DDBJ databases">
        <title>Arthrobacter antarcticus sp. nov., isolated from Antarctic Soil.</title>
        <authorList>
            <person name="Li J."/>
        </authorList>
    </citation>
    <scope>NUCLEOTIDE SEQUENCE [LARGE SCALE GENOMIC DNA]</scope>
    <source>
        <strain evidence="3 4">Z1-20</strain>
    </source>
</reference>
<evidence type="ECO:0000313" key="3">
    <source>
        <dbReference type="EMBL" id="MBG0738475.1"/>
    </source>
</evidence>
<feature type="region of interest" description="Disordered" evidence="1">
    <location>
        <begin position="335"/>
        <end position="364"/>
    </location>
</feature>
<feature type="transmembrane region" description="Helical" evidence="2">
    <location>
        <begin position="308"/>
        <end position="329"/>
    </location>
</feature>
<comment type="caution">
    <text evidence="3">The sequence shown here is derived from an EMBL/GenBank/DDBJ whole genome shotgun (WGS) entry which is preliminary data.</text>
</comment>
<proteinExistence type="predicted"/>
<dbReference type="AlphaFoldDB" id="A0A931G4J2"/>
<evidence type="ECO:0000256" key="1">
    <source>
        <dbReference type="SAM" id="MobiDB-lite"/>
    </source>
</evidence>
<keyword evidence="2" id="KW-0812">Transmembrane</keyword>
<organism evidence="3 4">
    <name type="scientific">Arthrobacter terrae</name>
    <dbReference type="NCBI Taxonomy" id="2935737"/>
    <lineage>
        <taxon>Bacteria</taxon>
        <taxon>Bacillati</taxon>
        <taxon>Actinomycetota</taxon>
        <taxon>Actinomycetes</taxon>
        <taxon>Micrococcales</taxon>
        <taxon>Micrococcaceae</taxon>
        <taxon>Arthrobacter</taxon>
    </lineage>
</organism>
<evidence type="ECO:0000256" key="2">
    <source>
        <dbReference type="SAM" id="Phobius"/>
    </source>
</evidence>
<dbReference type="Proteomes" id="UP000655366">
    <property type="component" value="Unassembled WGS sequence"/>
</dbReference>
<keyword evidence="2" id="KW-0472">Membrane</keyword>
<name>A0A931G4J2_9MICC</name>
<evidence type="ECO:0000313" key="4">
    <source>
        <dbReference type="Proteomes" id="UP000655366"/>
    </source>
</evidence>
<dbReference type="RefSeq" id="WP_196395431.1">
    <property type="nucleotide sequence ID" value="NZ_JADNYM010000004.1"/>
</dbReference>
<feature type="compositionally biased region" description="Low complexity" evidence="1">
    <location>
        <begin position="339"/>
        <end position="364"/>
    </location>
</feature>
<keyword evidence="4" id="KW-1185">Reference proteome</keyword>
<gene>
    <name evidence="3" type="ORF">IV500_03410</name>
</gene>
<accession>A0A931G4J2</accession>
<sequence length="517" mass="53124">MSETVDVGSILGGRYKVTAHILLTAEQDAVLEGIDQVLKRPVSILVAGPGNAENLTQGAREVATGERHANLQILDLGTSDGSTYLISSKSAAAELLDLVVPTEPYVEPFFTDTLGNEIFGMPRPESEENGGYDYVYEDNSPVEPTRPDSVAKRAPVSADSGNTGDIVPAPPAFVPSVPPVPPVLPMAQARAVPPVRPESPVRPAAPKTSDRSTGATGTAAAVNAAKANTPTAQAPQTAAEGSPAPAPAPAPAKVTLWSEEDYGSDAPAGAYRAPASFPVSARAAEEATDEETDDDDDAANAPKTSGRWLVGGVVSILIVAALIVAVTNLGGQLSGNQNAAPAVSSSQQPPASPTPTGSASKATSAAPVVVPAITSVTRLTPDAPNLGQAYDSKLPATFDGNPATFWQTLEFSNDSFAGLTSSISLVVTLKQDSDINTVTLQQLGGSGGSFRLLTNSTPTLDGATEIGTGSFTAPSITLSAPPGTKSKYVIINFTQLPKQQTFQSYPYGVKIAEITIK</sequence>
<feature type="region of interest" description="Disordered" evidence="1">
    <location>
        <begin position="189"/>
        <end position="252"/>
    </location>
</feature>
<protein>
    <submittedName>
        <fullName evidence="3">ABC transporter substrate-binding protein</fullName>
    </submittedName>
</protein>
<feature type="compositionally biased region" description="Low complexity" evidence="1">
    <location>
        <begin position="213"/>
        <end position="239"/>
    </location>
</feature>
<feature type="region of interest" description="Disordered" evidence="1">
    <location>
        <begin position="139"/>
        <end position="168"/>
    </location>
</feature>